<organism evidence="2 3">
    <name type="scientific">Dryococelus australis</name>
    <dbReference type="NCBI Taxonomy" id="614101"/>
    <lineage>
        <taxon>Eukaryota</taxon>
        <taxon>Metazoa</taxon>
        <taxon>Ecdysozoa</taxon>
        <taxon>Arthropoda</taxon>
        <taxon>Hexapoda</taxon>
        <taxon>Insecta</taxon>
        <taxon>Pterygota</taxon>
        <taxon>Neoptera</taxon>
        <taxon>Polyneoptera</taxon>
        <taxon>Phasmatodea</taxon>
        <taxon>Verophasmatodea</taxon>
        <taxon>Anareolatae</taxon>
        <taxon>Phasmatidae</taxon>
        <taxon>Eurycanthinae</taxon>
        <taxon>Dryococelus</taxon>
    </lineage>
</organism>
<dbReference type="EMBL" id="JARBHB010000008">
    <property type="protein sequence ID" value="KAJ8877622.1"/>
    <property type="molecule type" value="Genomic_DNA"/>
</dbReference>
<dbReference type="Proteomes" id="UP001159363">
    <property type="component" value="Chromosome 7"/>
</dbReference>
<protein>
    <submittedName>
        <fullName evidence="2">Uncharacterized protein</fullName>
    </submittedName>
</protein>
<evidence type="ECO:0000256" key="1">
    <source>
        <dbReference type="SAM" id="MobiDB-lite"/>
    </source>
</evidence>
<evidence type="ECO:0000313" key="3">
    <source>
        <dbReference type="Proteomes" id="UP001159363"/>
    </source>
</evidence>
<reference evidence="2 3" key="1">
    <citation type="submission" date="2023-02" db="EMBL/GenBank/DDBJ databases">
        <title>LHISI_Scaffold_Assembly.</title>
        <authorList>
            <person name="Stuart O.P."/>
            <person name="Cleave R."/>
            <person name="Magrath M.J.L."/>
            <person name="Mikheyev A.S."/>
        </authorList>
    </citation>
    <scope>NUCLEOTIDE SEQUENCE [LARGE SCALE GENOMIC DNA]</scope>
    <source>
        <strain evidence="2">Daus_M_001</strain>
        <tissue evidence="2">Leg muscle</tissue>
    </source>
</reference>
<comment type="caution">
    <text evidence="2">The sequence shown here is derived from an EMBL/GenBank/DDBJ whole genome shotgun (WGS) entry which is preliminary data.</text>
</comment>
<proteinExistence type="predicted"/>
<name>A0ABQ9H010_9NEOP</name>
<gene>
    <name evidence="2" type="ORF">PR048_022077</name>
</gene>
<keyword evidence="3" id="KW-1185">Reference proteome</keyword>
<sequence length="114" mass="12420">MVLSKKCAGRCNYMKNHEVVIGVWDVQQKLQHFDALPRWMWHMPIPGQAAAIPSVATIPTLRLTSSSVLLLPWPALLLPTSVFPAICCHLSSPHSSNDAAGGGVTLSRTIEPHD</sequence>
<feature type="region of interest" description="Disordered" evidence="1">
    <location>
        <begin position="93"/>
        <end position="114"/>
    </location>
</feature>
<accession>A0ABQ9H010</accession>
<evidence type="ECO:0000313" key="2">
    <source>
        <dbReference type="EMBL" id="KAJ8877622.1"/>
    </source>
</evidence>